<reference evidence="2 3" key="1">
    <citation type="journal article" date="2015" name="Genome Announc.">
        <title>Expanding the biotechnology potential of lactobacilli through comparative genomics of 213 strains and associated genera.</title>
        <authorList>
            <person name="Sun Z."/>
            <person name="Harris H.M."/>
            <person name="McCann A."/>
            <person name="Guo C."/>
            <person name="Argimon S."/>
            <person name="Zhang W."/>
            <person name="Yang X."/>
            <person name="Jeffery I.B."/>
            <person name="Cooney J.C."/>
            <person name="Kagawa T.F."/>
            <person name="Liu W."/>
            <person name="Song Y."/>
            <person name="Salvetti E."/>
            <person name="Wrobel A."/>
            <person name="Rasinkangas P."/>
            <person name="Parkhill J."/>
            <person name="Rea M.C."/>
            <person name="O'Sullivan O."/>
            <person name="Ritari J."/>
            <person name="Douillard F.P."/>
            <person name="Paul Ross R."/>
            <person name="Yang R."/>
            <person name="Briner A.E."/>
            <person name="Felis G.E."/>
            <person name="de Vos W.M."/>
            <person name="Barrangou R."/>
            <person name="Klaenhammer T.R."/>
            <person name="Caufield P.W."/>
            <person name="Cui Y."/>
            <person name="Zhang H."/>
            <person name="O'Toole P.W."/>
        </authorList>
    </citation>
    <scope>NUCLEOTIDE SEQUENCE [LARGE SCALE GENOMIC DNA]</scope>
    <source>
        <strain evidence="2 3">DSM 10532</strain>
    </source>
</reference>
<keyword evidence="1" id="KW-0812">Transmembrane</keyword>
<dbReference type="eggNOG" id="ENOG50301I5">
    <property type="taxonomic scope" value="Bacteria"/>
</dbReference>
<organism evidence="2 3">
    <name type="scientific">Lactobacillus gallinarum DSM 10532 = JCM 2011</name>
    <dbReference type="NCBI Taxonomy" id="1423748"/>
    <lineage>
        <taxon>Bacteria</taxon>
        <taxon>Bacillati</taxon>
        <taxon>Bacillota</taxon>
        <taxon>Bacilli</taxon>
        <taxon>Lactobacillales</taxon>
        <taxon>Lactobacillaceae</taxon>
        <taxon>Lactobacillus</taxon>
    </lineage>
</organism>
<keyword evidence="1" id="KW-0472">Membrane</keyword>
<dbReference type="PATRIC" id="fig|1423748.3.peg.621"/>
<dbReference type="STRING" id="1423748.FC37_GL000590"/>
<feature type="transmembrane region" description="Helical" evidence="1">
    <location>
        <begin position="104"/>
        <end position="126"/>
    </location>
</feature>
<accession>A0A0R1P352</accession>
<comment type="caution">
    <text evidence="2">The sequence shown here is derived from an EMBL/GenBank/DDBJ whole genome shotgun (WGS) entry which is preliminary data.</text>
</comment>
<evidence type="ECO:0000256" key="1">
    <source>
        <dbReference type="SAM" id="Phobius"/>
    </source>
</evidence>
<name>A0A0R1P352_9LACO</name>
<dbReference type="Proteomes" id="UP000051311">
    <property type="component" value="Unassembled WGS sequence"/>
</dbReference>
<feature type="transmembrane region" description="Helical" evidence="1">
    <location>
        <begin position="49"/>
        <end position="70"/>
    </location>
</feature>
<feature type="transmembrane region" description="Helical" evidence="1">
    <location>
        <begin position="77"/>
        <end position="98"/>
    </location>
</feature>
<dbReference type="OrthoDB" id="2325968at2"/>
<keyword evidence="1" id="KW-1133">Transmembrane helix</keyword>
<sequence>MMRMKKKKNETLKITWIMTAVYWVVGLLCMFWGKIDHAFANQVKDINNVYALTLLIILILPLLFSILLSMKVKPPRLICNPLVAVIYLLIVIAAGMAYNFQNIIGYFFPIILFVLMAFLAIFYALLKTIRNKKNGKYYFGDGKDKEECNSFWDAYKQYYAMGLTSGIIEGLLTVVFN</sequence>
<dbReference type="RefSeq" id="WP_035434072.1">
    <property type="nucleotide sequence ID" value="NZ_AZEL01000011.1"/>
</dbReference>
<gene>
    <name evidence="2" type="ORF">FC37_GL000590</name>
</gene>
<proteinExistence type="predicted"/>
<dbReference type="EMBL" id="AZEL01000011">
    <property type="protein sequence ID" value="KRL24242.1"/>
    <property type="molecule type" value="Genomic_DNA"/>
</dbReference>
<evidence type="ECO:0000313" key="3">
    <source>
        <dbReference type="Proteomes" id="UP000051311"/>
    </source>
</evidence>
<evidence type="ECO:0000313" key="2">
    <source>
        <dbReference type="EMBL" id="KRL24242.1"/>
    </source>
</evidence>
<protein>
    <submittedName>
        <fullName evidence="2">Uncharacterized protein</fullName>
    </submittedName>
</protein>
<dbReference type="AlphaFoldDB" id="A0A0R1P352"/>
<feature type="transmembrane region" description="Helical" evidence="1">
    <location>
        <begin position="12"/>
        <end position="33"/>
    </location>
</feature>